<evidence type="ECO:0000259" key="18">
    <source>
        <dbReference type="Pfam" id="PF24846"/>
    </source>
</evidence>
<evidence type="ECO:0000256" key="12">
    <source>
        <dbReference type="ARBA" id="ARBA00025068"/>
    </source>
</evidence>
<dbReference type="GO" id="GO:0003887">
    <property type="term" value="F:DNA-directed DNA polymerase activity"/>
    <property type="evidence" value="ECO:0007669"/>
    <property type="project" value="UniProtKB-UniRule"/>
</dbReference>
<evidence type="ECO:0000256" key="10">
    <source>
        <dbReference type="ARBA" id="ARBA00023125"/>
    </source>
</evidence>
<keyword evidence="4 19" id="KW-0548">Nucleotidyltransferase</keyword>
<dbReference type="NCBIfam" id="TIGR00354">
    <property type="entry name" value="polC"/>
    <property type="match status" value="1"/>
</dbReference>
<evidence type="ECO:0000259" key="16">
    <source>
        <dbReference type="Pfam" id="PF03833"/>
    </source>
</evidence>
<name>A0A484IB51_9ARCH</name>
<dbReference type="InterPro" id="IPR056171">
    <property type="entry name" value="PolC_DP2_central_dom"/>
</dbReference>
<sequence>MNLVDEAKIRLENISMPSYYEKYQLDLLQHVDRLYTMAQKAREKGYDVTKNVEPKIAYDLADRVAKMHDIDIADRLRTLLNYSSKEKAALSIAEEIAKGEYSTGDLRTRLENAVRVSLAVVTEGVTVAPLQGISDVQIKKNKDGSEYLSISFAGPIRSAGGTEAALTMLIADHVRKVTGLGKYQTNSFDDETGRFIEELRLYEREVGNFQFKVLDADVDFCISNLPVEIDGVDTDPVELVIHREMKRIKTDRVRGGALRVMNDGLIGRCRKLMKLVDMLNLEGWDWLANLNGAIQTGDDDTVSHRMSEVITGRPVLSMNKKIGGFRLRYGRCFNTGFATIGIHSTIPILLNSAVVVGTQIKMDVPGKASTIALVDTIEPPIVKLEDGSVLQINTVEQAIRLRSRVVKILYLGDILISYGDFLENNAQLLPASYVEEIWMQELSEKIRYPNTLVENNILEHKRLAELSSNPHIIPTFKEALRISIELNIPLHPKYSFYWEAISVKDFLYVRKILISYIFSFTNHINNSSYVKQIVLNYDNKLKNILEKLGVFHQFDSSSGNIVLWDESQIFALMYLFIPELQNILPSLDENEDGVPISILVNYLLKDNVLLNVETIVESLTPDKSENKLNVINLINSISIVKLRSKFSSSISVRVGRPEKAAERKMKPPIHVLFPVGNKGGPMRDLLKASNIDPFYTEKSNRFCYNCNIPSLGTNCSQCNEPTPIKYICNVCKIESLDLPFDPMNKMKKNNKCSKCGNEYKTFSPIKFPLKALIEKAETRLGLKTNSPLKGVKSLMGKDKEVEQIEKGILRQKNSLSVFKDGTIRFDATNEPLTHFMPFFINTSISTLRKLGYTVDYQNMEINSDKQIIELLIQDVIIPLDSAKYLLKTAKFIDEEMVSLYNLPPIYNAYTENDLIGHLIVGLAPHTSVGIIGRIIGFTESQVCLGSPIWHSAKRRDCDGDADSIILLFDAFLNFSYSFLPDKIGGLMDAPLLIQPIVLPHEVQRQAHNVDIVEKYPLTFYQKTWLGVKASDVLDSVEILKNRIGTNKQFYDYGFTHFTNTLISDVNRSAYSTLNTMNEKLEMQIATANLINSVDTNEVISMVLTTHIIPDIMGNMRSYSSQSFRCNKCGEKYRRIPLYGKCLNCSNTLLQTVTRGSVEKYVALAENLCNNFKVTNYLRSRVESLIVELNFIFRLKEEQPTLLDYL</sequence>
<dbReference type="PANTHER" id="PTHR42210:SF1">
    <property type="entry name" value="DNA POLYMERASE II LARGE SUBUNIT"/>
    <property type="match status" value="1"/>
</dbReference>
<dbReference type="GeneID" id="39421017"/>
<dbReference type="GO" id="GO:0004527">
    <property type="term" value="F:exonuclease activity"/>
    <property type="evidence" value="ECO:0007669"/>
    <property type="project" value="UniProtKB-UniRule"/>
</dbReference>
<evidence type="ECO:0000256" key="14">
    <source>
        <dbReference type="ARBA" id="ARBA00049244"/>
    </source>
</evidence>
<evidence type="ECO:0000256" key="8">
    <source>
        <dbReference type="ARBA" id="ARBA00022839"/>
    </source>
</evidence>
<accession>A0A484IB51</accession>
<dbReference type="OrthoDB" id="7529at2157"/>
<dbReference type="PANTHER" id="PTHR42210">
    <property type="entry name" value="DNA POLYMERASE II LARGE SUBUNIT"/>
    <property type="match status" value="1"/>
</dbReference>
<dbReference type="RefSeq" id="WP_134484157.1">
    <property type="nucleotide sequence ID" value="NZ_LR216287.1"/>
</dbReference>
<dbReference type="Pfam" id="PF03833">
    <property type="entry name" value="PolC_DP2_N"/>
    <property type="match status" value="1"/>
</dbReference>
<evidence type="ECO:0000256" key="15">
    <source>
        <dbReference type="NCBIfam" id="TIGR00354"/>
    </source>
</evidence>
<feature type="domain" description="DNA polymerase II large subunit DP2 catalytic" evidence="18">
    <location>
        <begin position="784"/>
        <end position="1079"/>
    </location>
</feature>
<evidence type="ECO:0000256" key="1">
    <source>
        <dbReference type="ARBA" id="ARBA00011053"/>
    </source>
</evidence>
<evidence type="ECO:0000256" key="2">
    <source>
        <dbReference type="ARBA" id="ARBA00011315"/>
    </source>
</evidence>
<dbReference type="GO" id="GO:0006260">
    <property type="term" value="P:DNA replication"/>
    <property type="evidence" value="ECO:0007669"/>
    <property type="project" value="UniProtKB-UniRule"/>
</dbReference>
<keyword evidence="7" id="KW-0378">Hydrolase</keyword>
<proteinExistence type="inferred from homology"/>
<keyword evidence="20" id="KW-1185">Reference proteome</keyword>
<evidence type="ECO:0000256" key="3">
    <source>
        <dbReference type="ARBA" id="ARBA00022679"/>
    </source>
</evidence>
<dbReference type="AlphaFoldDB" id="A0A484IB51"/>
<dbReference type="PIRSF" id="PIRSF016275">
    <property type="entry name" value="PolC_DP2"/>
    <property type="match status" value="1"/>
</dbReference>
<dbReference type="InterPro" id="IPR056172">
    <property type="entry name" value="PolC_DP2_cat_dom"/>
</dbReference>
<keyword evidence="6" id="KW-0540">Nuclease</keyword>
<feature type="domain" description="DNA polymerase II large subunit DP2 N-terminal" evidence="16">
    <location>
        <begin position="23"/>
        <end position="291"/>
    </location>
</feature>
<gene>
    <name evidence="19" type="primary">polC</name>
    <name evidence="19" type="ORF">NFRAN_1693</name>
</gene>
<evidence type="ECO:0000313" key="20">
    <source>
        <dbReference type="Proteomes" id="UP000294299"/>
    </source>
</evidence>
<keyword evidence="10" id="KW-0238">DNA-binding</keyword>
<comment type="function">
    <text evidence="12">Possesses two activities: a DNA synthesis (polymerase) and an exonucleolytic activity that degrades single-stranded DNA in the 3'- to 5'-direction. Has a template-primer preference which is characteristic of a replicative DNA polymerase.</text>
</comment>
<keyword evidence="8" id="KW-0269">Exonuclease</keyword>
<keyword evidence="5" id="KW-0235">DNA replication</keyword>
<comment type="subunit">
    <text evidence="2">Heterodimer of a large subunit and a small subunit.</text>
</comment>
<reference evidence="19 20" key="1">
    <citation type="submission" date="2019-02" db="EMBL/GenBank/DDBJ databases">
        <authorList>
            <person name="Lehtovirta-Morley E L."/>
        </authorList>
    </citation>
    <scope>NUCLEOTIDE SEQUENCE [LARGE SCALE GENOMIC DNA]</scope>
    <source>
        <strain evidence="19">NFRAN1</strain>
    </source>
</reference>
<dbReference type="EMBL" id="LR216287">
    <property type="protein sequence ID" value="VFJ14015.1"/>
    <property type="molecule type" value="Genomic_DNA"/>
</dbReference>
<evidence type="ECO:0000259" key="17">
    <source>
        <dbReference type="Pfam" id="PF24844"/>
    </source>
</evidence>
<evidence type="ECO:0000313" key="19">
    <source>
        <dbReference type="EMBL" id="VFJ14015.1"/>
    </source>
</evidence>
<comment type="catalytic activity">
    <reaction evidence="14">
        <text>DNA(n) + a 2'-deoxyribonucleoside 5'-triphosphate = DNA(n+1) + diphosphate</text>
        <dbReference type="Rhea" id="RHEA:22508"/>
        <dbReference type="Rhea" id="RHEA-COMP:17339"/>
        <dbReference type="Rhea" id="RHEA-COMP:17340"/>
        <dbReference type="ChEBI" id="CHEBI:33019"/>
        <dbReference type="ChEBI" id="CHEBI:61560"/>
        <dbReference type="ChEBI" id="CHEBI:173112"/>
        <dbReference type="EC" id="2.7.7.7"/>
    </reaction>
</comment>
<keyword evidence="9" id="KW-0239">DNA-directed DNA polymerase</keyword>
<evidence type="ECO:0000256" key="6">
    <source>
        <dbReference type="ARBA" id="ARBA00022722"/>
    </source>
</evidence>
<dbReference type="Pfam" id="PF24844">
    <property type="entry name" value="PolC_DP2_central"/>
    <property type="match status" value="1"/>
</dbReference>
<dbReference type="Proteomes" id="UP000294299">
    <property type="component" value="Chromosome NFRAN"/>
</dbReference>
<feature type="domain" description="DNA polymerase II large subunit DP2 central" evidence="17">
    <location>
        <begin position="304"/>
        <end position="734"/>
    </location>
</feature>
<dbReference type="GO" id="GO:0003677">
    <property type="term" value="F:DNA binding"/>
    <property type="evidence" value="ECO:0007669"/>
    <property type="project" value="UniProtKB-KW"/>
</dbReference>
<evidence type="ECO:0000256" key="13">
    <source>
        <dbReference type="ARBA" id="ARBA00026137"/>
    </source>
</evidence>
<organism evidence="19 20">
    <name type="scientific">Candidatus Nitrosocosmicus franklandianus</name>
    <dbReference type="NCBI Taxonomy" id="1798806"/>
    <lineage>
        <taxon>Archaea</taxon>
        <taxon>Nitrososphaerota</taxon>
        <taxon>Nitrososphaeria</taxon>
        <taxon>Nitrososphaerales</taxon>
        <taxon>Nitrososphaeraceae</taxon>
        <taxon>Candidatus Nitrosocosmicus</taxon>
    </lineage>
</organism>
<keyword evidence="11" id="KW-0511">Multifunctional enzyme</keyword>
<keyword evidence="3 19" id="KW-0808">Transferase</keyword>
<evidence type="ECO:0000256" key="11">
    <source>
        <dbReference type="ARBA" id="ARBA00023268"/>
    </source>
</evidence>
<dbReference type="NCBIfam" id="NF003103">
    <property type="entry name" value="PRK04023.1"/>
    <property type="match status" value="1"/>
</dbReference>
<evidence type="ECO:0000256" key="4">
    <source>
        <dbReference type="ARBA" id="ARBA00022695"/>
    </source>
</evidence>
<evidence type="ECO:0000256" key="9">
    <source>
        <dbReference type="ARBA" id="ARBA00022932"/>
    </source>
</evidence>
<protein>
    <recommendedName>
        <fullName evidence="13 15">DNA polymerase II large subunit</fullName>
        <ecNumber evidence="15">2.7.7.7</ecNumber>
    </recommendedName>
</protein>
<comment type="similarity">
    <text evidence="1">Belongs to the archaeal DNA polymerase II family.</text>
</comment>
<dbReference type="Pfam" id="PF24846">
    <property type="entry name" value="PolC_DP2_cat"/>
    <property type="match status" value="1"/>
</dbReference>
<dbReference type="InterPro" id="IPR004475">
    <property type="entry name" value="PolC_DP2"/>
</dbReference>
<evidence type="ECO:0000256" key="7">
    <source>
        <dbReference type="ARBA" id="ARBA00022801"/>
    </source>
</evidence>
<evidence type="ECO:0000256" key="5">
    <source>
        <dbReference type="ARBA" id="ARBA00022705"/>
    </source>
</evidence>
<dbReference type="KEGG" id="nfn:NFRAN_1693"/>
<dbReference type="InterPro" id="IPR016033">
    <property type="entry name" value="PolC_DP2_N"/>
</dbReference>
<dbReference type="EC" id="2.7.7.7" evidence="15"/>